<feature type="region of interest" description="Disordered" evidence="1">
    <location>
        <begin position="83"/>
        <end position="105"/>
    </location>
</feature>
<dbReference type="RefSeq" id="WP_145763389.1">
    <property type="nucleotide sequence ID" value="NZ_JBHJUX010000017.1"/>
</dbReference>
<evidence type="ECO:0000256" key="1">
    <source>
        <dbReference type="SAM" id="MobiDB-lite"/>
    </source>
</evidence>
<name>A0A561UUD4_9ACTN</name>
<comment type="caution">
    <text evidence="2">The sequence shown here is derived from an EMBL/GenBank/DDBJ whole genome shotgun (WGS) entry which is preliminary data.</text>
</comment>
<evidence type="ECO:0000313" key="3">
    <source>
        <dbReference type="Proteomes" id="UP000318186"/>
    </source>
</evidence>
<dbReference type="OrthoDB" id="4278666at2"/>
<reference evidence="2 3" key="1">
    <citation type="submission" date="2019-06" db="EMBL/GenBank/DDBJ databases">
        <title>Sequencing the genomes of 1000 actinobacteria strains.</title>
        <authorList>
            <person name="Klenk H.-P."/>
        </authorList>
    </citation>
    <scope>NUCLEOTIDE SEQUENCE [LARGE SCALE GENOMIC DNA]</scope>
    <source>
        <strain evidence="2 3">DSM 42059</strain>
    </source>
</reference>
<dbReference type="Proteomes" id="UP000318186">
    <property type="component" value="Unassembled WGS sequence"/>
</dbReference>
<gene>
    <name evidence="2" type="ORF">FHX80_111386</name>
</gene>
<protein>
    <submittedName>
        <fullName evidence="2">Uncharacterized protein</fullName>
    </submittedName>
</protein>
<accession>A0A561UUD4</accession>
<organism evidence="2 3">
    <name type="scientific">Streptomyces brevispora</name>
    <dbReference type="NCBI Taxonomy" id="887462"/>
    <lineage>
        <taxon>Bacteria</taxon>
        <taxon>Bacillati</taxon>
        <taxon>Actinomycetota</taxon>
        <taxon>Actinomycetes</taxon>
        <taxon>Kitasatosporales</taxon>
        <taxon>Streptomycetaceae</taxon>
        <taxon>Streptomyces</taxon>
    </lineage>
</organism>
<feature type="compositionally biased region" description="Basic residues" evidence="1">
    <location>
        <begin position="95"/>
        <end position="105"/>
    </location>
</feature>
<sequence length="105" mass="11526">MTEKKLRLIPTGTCWCGCEKEVGLGKFFAPGHDKVAEAAVIAIKYGSSVPEFLHAHGYGPHHSVSRAAVDAGVWEECRECSSEPGYRGTAESIANHKRKYHRAEK</sequence>
<proteinExistence type="predicted"/>
<evidence type="ECO:0000313" key="2">
    <source>
        <dbReference type="EMBL" id="TWG02974.1"/>
    </source>
</evidence>
<dbReference type="AlphaFoldDB" id="A0A561UUD4"/>
<dbReference type="EMBL" id="VIWW01000001">
    <property type="protein sequence ID" value="TWG02974.1"/>
    <property type="molecule type" value="Genomic_DNA"/>
</dbReference>